<keyword evidence="4" id="KW-0808">Transferase</keyword>
<evidence type="ECO:0000313" key="13">
    <source>
        <dbReference type="Proteomes" id="UP000660262"/>
    </source>
</evidence>
<comment type="caution">
    <text evidence="12">The sequence shown here is derived from an EMBL/GenBank/DDBJ whole genome shotgun (WGS) entry which is preliminary data.</text>
</comment>
<dbReference type="PANTHER" id="PTHR11987:SF36">
    <property type="entry name" value="SIA-ALPHA-2,3-GAL-BETA-1,4-GLCNAC-R:ALPHA 2,8-SIALYLTRANSFERASE"/>
    <property type="match status" value="1"/>
</dbReference>
<keyword evidence="6" id="KW-0735">Signal-anchor</keyword>
<evidence type="ECO:0000256" key="8">
    <source>
        <dbReference type="ARBA" id="ARBA00023034"/>
    </source>
</evidence>
<dbReference type="AlphaFoldDB" id="A0A830H8U9"/>
<dbReference type="InterPro" id="IPR001675">
    <property type="entry name" value="Glyco_trans_29"/>
</dbReference>
<keyword evidence="3" id="KW-0328">Glycosyltransferase</keyword>
<organism evidence="12 13">
    <name type="scientific">Pycnococcus provasolii</name>
    <dbReference type="NCBI Taxonomy" id="41880"/>
    <lineage>
        <taxon>Eukaryota</taxon>
        <taxon>Viridiplantae</taxon>
        <taxon>Chlorophyta</taxon>
        <taxon>Pseudoscourfieldiophyceae</taxon>
        <taxon>Pseudoscourfieldiales</taxon>
        <taxon>Pycnococcaceae</taxon>
        <taxon>Pycnococcus</taxon>
    </lineage>
</organism>
<name>A0A830H8U9_9CHLO</name>
<comment type="similarity">
    <text evidence="2">Belongs to the glycosyltransferase 29 family.</text>
</comment>
<comment type="subcellular location">
    <subcellularLocation>
        <location evidence="1">Golgi apparatus membrane</location>
        <topology evidence="1">Single-pass type II membrane protein</topology>
    </subcellularLocation>
</comment>
<keyword evidence="7" id="KW-1133">Transmembrane helix</keyword>
<evidence type="ECO:0000256" key="9">
    <source>
        <dbReference type="ARBA" id="ARBA00023136"/>
    </source>
</evidence>
<evidence type="ECO:0000313" key="12">
    <source>
        <dbReference type="EMBL" id="GHP01597.1"/>
    </source>
</evidence>
<dbReference type="CDD" id="cd19952">
    <property type="entry name" value="GT29"/>
    <property type="match status" value="1"/>
</dbReference>
<evidence type="ECO:0000256" key="7">
    <source>
        <dbReference type="ARBA" id="ARBA00022989"/>
    </source>
</evidence>
<dbReference type="InterPro" id="IPR050943">
    <property type="entry name" value="Glycosyltr_29_Sialyltrsf"/>
</dbReference>
<keyword evidence="13" id="KW-1185">Reference proteome</keyword>
<feature type="compositionally biased region" description="Acidic residues" evidence="11">
    <location>
        <begin position="130"/>
        <end position="156"/>
    </location>
</feature>
<evidence type="ECO:0000256" key="10">
    <source>
        <dbReference type="ARBA" id="ARBA00023180"/>
    </source>
</evidence>
<sequence length="566" mass="62567">MLSRVRSSLPLVSAPGIAVVAGGGNGGDSESKERGQVRKRVPEKDDFAPGRPRPGRAVPSKRAPLPAKPLDDSEKLRTRVQEILRDSGELVASEDDAQHDENEDEDVLNLDVASVDVDEDTARGRRHDDDVENEEEQEEQELEQDDADAQENDDVVDLTPRSNSPPKRESSWGPPSRKKKRTPSLGDFSFEDSADETPTVTLRSTNHEWPTHAWGKGGKGSDSKPTPKNVDEVAGLVLSDELAYPGVDLVVTKQNFKKLKKGDHIQNMRNIPETSPYEATPGACANGAEDCPRREQRREVRPFRSCALVGNSGAVRSAPFGESIDKHDLILRINQAPVPSYERYVGSRTDLRILNRKWVSLFTSADDGRKTLLPNEQVNSTLLVSRVSSAEFEHLASLVRKQRPDVGVSYMANGAVTRSRWMLSAYREAMGALENSAQRVVYRGGDVPSSGFIGFYFLMQACERIAVYGLCVERASSKTYRTFSYHYFSNYLDSTQLRAHPHHSFQAEGELVQLIQRVGRLAKDLSTGATALRATDVRLCIGPANLTREEKIELAMCGVHDDATTA</sequence>
<evidence type="ECO:0000256" key="2">
    <source>
        <dbReference type="ARBA" id="ARBA00006003"/>
    </source>
</evidence>
<feature type="compositionally biased region" description="Basic and acidic residues" evidence="11">
    <location>
        <begin position="69"/>
        <end position="88"/>
    </location>
</feature>
<gene>
    <name evidence="12" type="ORF">PPROV_000035300</name>
</gene>
<keyword evidence="9" id="KW-0472">Membrane</keyword>
<feature type="compositionally biased region" description="Low complexity" evidence="11">
    <location>
        <begin position="1"/>
        <end position="20"/>
    </location>
</feature>
<evidence type="ECO:0000256" key="4">
    <source>
        <dbReference type="ARBA" id="ARBA00022679"/>
    </source>
</evidence>
<dbReference type="Gene3D" id="3.90.1480.20">
    <property type="entry name" value="Glycosyl transferase family 29"/>
    <property type="match status" value="1"/>
</dbReference>
<dbReference type="InterPro" id="IPR038578">
    <property type="entry name" value="GT29-like_sf"/>
</dbReference>
<dbReference type="Proteomes" id="UP000660262">
    <property type="component" value="Unassembled WGS sequence"/>
</dbReference>
<keyword evidence="8" id="KW-0333">Golgi apparatus</keyword>
<feature type="compositionally biased region" description="Acidic residues" evidence="11">
    <location>
        <begin position="92"/>
        <end position="108"/>
    </location>
</feature>
<reference evidence="12" key="1">
    <citation type="submission" date="2020-10" db="EMBL/GenBank/DDBJ databases">
        <title>Unveiling of a novel bifunctional photoreceptor, Dualchrome1, isolated from a cosmopolitan green alga.</title>
        <authorList>
            <person name="Suzuki S."/>
            <person name="Kawachi M."/>
        </authorList>
    </citation>
    <scope>NUCLEOTIDE SEQUENCE</scope>
    <source>
        <strain evidence="12">NIES 2893</strain>
    </source>
</reference>
<evidence type="ECO:0000256" key="5">
    <source>
        <dbReference type="ARBA" id="ARBA00022692"/>
    </source>
</evidence>
<evidence type="ECO:0000256" key="3">
    <source>
        <dbReference type="ARBA" id="ARBA00022676"/>
    </source>
</evidence>
<feature type="compositionally biased region" description="Basic and acidic residues" evidence="11">
    <location>
        <begin position="29"/>
        <end position="48"/>
    </location>
</feature>
<keyword evidence="10" id="KW-0325">Glycoprotein</keyword>
<feature type="region of interest" description="Disordered" evidence="11">
    <location>
        <begin position="1"/>
        <end position="228"/>
    </location>
</feature>
<dbReference type="PANTHER" id="PTHR11987">
    <property type="entry name" value="ALPHA-2,8-SIALYLTRANSFERASE"/>
    <property type="match status" value="1"/>
</dbReference>
<accession>A0A830H8U9</accession>
<feature type="compositionally biased region" description="Basic and acidic residues" evidence="11">
    <location>
        <begin position="120"/>
        <end position="129"/>
    </location>
</feature>
<evidence type="ECO:0000256" key="1">
    <source>
        <dbReference type="ARBA" id="ARBA00004323"/>
    </source>
</evidence>
<evidence type="ECO:0000256" key="11">
    <source>
        <dbReference type="SAM" id="MobiDB-lite"/>
    </source>
</evidence>
<proteinExistence type="inferred from homology"/>
<evidence type="ECO:0000256" key="6">
    <source>
        <dbReference type="ARBA" id="ARBA00022968"/>
    </source>
</evidence>
<dbReference type="GO" id="GO:0000139">
    <property type="term" value="C:Golgi membrane"/>
    <property type="evidence" value="ECO:0007669"/>
    <property type="project" value="UniProtKB-SubCell"/>
</dbReference>
<dbReference type="EMBL" id="BNJQ01000001">
    <property type="protein sequence ID" value="GHP01597.1"/>
    <property type="molecule type" value="Genomic_DNA"/>
</dbReference>
<evidence type="ECO:0008006" key="14">
    <source>
        <dbReference type="Google" id="ProtNLM"/>
    </source>
</evidence>
<protein>
    <recommendedName>
        <fullName evidence="14">Sialyltransferase-like protein</fullName>
    </recommendedName>
</protein>
<dbReference type="Pfam" id="PF00777">
    <property type="entry name" value="Glyco_transf_29"/>
    <property type="match status" value="1"/>
</dbReference>
<dbReference type="GO" id="GO:0008373">
    <property type="term" value="F:sialyltransferase activity"/>
    <property type="evidence" value="ECO:0007669"/>
    <property type="project" value="InterPro"/>
</dbReference>
<keyword evidence="5" id="KW-0812">Transmembrane</keyword>
<dbReference type="OrthoDB" id="10264956at2759"/>